<dbReference type="PANTHER" id="PTHR12287:SF20">
    <property type="entry name" value="EPIDERMAL GROWTH FACTOR RECEPTOR KINASE SUBSTRATE 8-LIKE PROTEIN 2"/>
    <property type="match status" value="1"/>
</dbReference>
<dbReference type="GO" id="GO:0032587">
    <property type="term" value="C:ruffle membrane"/>
    <property type="evidence" value="ECO:0007669"/>
    <property type="project" value="TreeGrafter"/>
</dbReference>
<reference evidence="4" key="1">
    <citation type="submission" date="2025-08" db="UniProtKB">
        <authorList>
            <consortium name="Ensembl"/>
        </authorList>
    </citation>
    <scope>IDENTIFICATION</scope>
</reference>
<dbReference type="AlphaFoldDB" id="A0A8C1ZSS9"/>
<keyword evidence="1 2" id="KW-0728">SH3 domain</keyword>
<dbReference type="Gene3D" id="2.30.30.40">
    <property type="entry name" value="SH3 Domains"/>
    <property type="match status" value="1"/>
</dbReference>
<dbReference type="InterPro" id="IPR001452">
    <property type="entry name" value="SH3_domain"/>
</dbReference>
<accession>A0A8C1ZSS9</accession>
<dbReference type="GO" id="GO:0035023">
    <property type="term" value="P:regulation of Rho protein signal transduction"/>
    <property type="evidence" value="ECO:0007669"/>
    <property type="project" value="TreeGrafter"/>
</dbReference>
<protein>
    <submittedName>
        <fullName evidence="4">Epidermal growth factor receptor pathway substrate 8b</fullName>
    </submittedName>
</protein>
<organism evidence="4 5">
    <name type="scientific">Cyprinus carpio</name>
    <name type="common">Common carp</name>
    <dbReference type="NCBI Taxonomy" id="7962"/>
    <lineage>
        <taxon>Eukaryota</taxon>
        <taxon>Metazoa</taxon>
        <taxon>Chordata</taxon>
        <taxon>Craniata</taxon>
        <taxon>Vertebrata</taxon>
        <taxon>Euteleostomi</taxon>
        <taxon>Actinopterygii</taxon>
        <taxon>Neopterygii</taxon>
        <taxon>Teleostei</taxon>
        <taxon>Ostariophysi</taxon>
        <taxon>Cypriniformes</taxon>
        <taxon>Cyprinidae</taxon>
        <taxon>Cyprininae</taxon>
        <taxon>Cyprinus</taxon>
    </lineage>
</organism>
<sequence>TSKYCAVLLFLLHRSNSDLQHVRIRYHFVARNANELSVQPGEVLEVLENNKQWRLLRNRSGQSGYVPCNVLEEVKPGQQQYSRAALFNNQAVNPYKGTSTAPVNHTEVLEMNKSSRDKDSTYLLSARCICCEMESVESLPKKCREVGNEFGVRVLLCT</sequence>
<dbReference type="Pfam" id="PF00018">
    <property type="entry name" value="SH3_1"/>
    <property type="match status" value="1"/>
</dbReference>
<feature type="domain" description="SH3" evidence="3">
    <location>
        <begin position="17"/>
        <end position="76"/>
    </location>
</feature>
<dbReference type="PROSITE" id="PS50002">
    <property type="entry name" value="SH3"/>
    <property type="match status" value="1"/>
</dbReference>
<dbReference type="Proteomes" id="UP000694700">
    <property type="component" value="Unplaced"/>
</dbReference>
<evidence type="ECO:0000259" key="3">
    <source>
        <dbReference type="PROSITE" id="PS50002"/>
    </source>
</evidence>
<proteinExistence type="predicted"/>
<dbReference type="InterPro" id="IPR036028">
    <property type="entry name" value="SH3-like_dom_sf"/>
</dbReference>
<dbReference type="SUPFAM" id="SSF50044">
    <property type="entry name" value="SH3-domain"/>
    <property type="match status" value="1"/>
</dbReference>
<name>A0A8C1ZSS9_CYPCA</name>
<dbReference type="GO" id="GO:1900029">
    <property type="term" value="P:positive regulation of ruffle assembly"/>
    <property type="evidence" value="ECO:0007669"/>
    <property type="project" value="TreeGrafter"/>
</dbReference>
<evidence type="ECO:0000313" key="5">
    <source>
        <dbReference type="Proteomes" id="UP000694700"/>
    </source>
</evidence>
<dbReference type="SMART" id="SM00326">
    <property type="entry name" value="SH3"/>
    <property type="match status" value="1"/>
</dbReference>
<evidence type="ECO:0000256" key="1">
    <source>
        <dbReference type="ARBA" id="ARBA00022443"/>
    </source>
</evidence>
<evidence type="ECO:0000256" key="2">
    <source>
        <dbReference type="PROSITE-ProRule" id="PRU00192"/>
    </source>
</evidence>
<evidence type="ECO:0000313" key="4">
    <source>
        <dbReference type="Ensembl" id="ENSCCRP00015094872.1"/>
    </source>
</evidence>
<dbReference type="Ensembl" id="ENSCCRT00015097946.1">
    <property type="protein sequence ID" value="ENSCCRP00015094872.1"/>
    <property type="gene ID" value="ENSCCRG00015038264.1"/>
</dbReference>
<dbReference type="GO" id="GO:0003779">
    <property type="term" value="F:actin binding"/>
    <property type="evidence" value="ECO:0007669"/>
    <property type="project" value="TreeGrafter"/>
</dbReference>
<dbReference type="InterPro" id="IPR039801">
    <property type="entry name" value="EPS8-like"/>
</dbReference>
<dbReference type="PANTHER" id="PTHR12287">
    <property type="entry name" value="EPIDERMAL GROWTH FACTOR RECEPTOR KINASE SUBSTRATE EPS8-RELATED PROTEIN"/>
    <property type="match status" value="1"/>
</dbReference>
<dbReference type="GO" id="GO:0007266">
    <property type="term" value="P:Rho protein signal transduction"/>
    <property type="evidence" value="ECO:0007669"/>
    <property type="project" value="TreeGrafter"/>
</dbReference>
<dbReference type="GO" id="GO:0031982">
    <property type="term" value="C:vesicle"/>
    <property type="evidence" value="ECO:0007669"/>
    <property type="project" value="TreeGrafter"/>
</dbReference>